<keyword evidence="5" id="KW-0472">Membrane</keyword>
<dbReference type="Pfam" id="PF04108">
    <property type="entry name" value="ATG17_like"/>
    <property type="match status" value="1"/>
</dbReference>
<dbReference type="PANTHER" id="PTHR28005">
    <property type="entry name" value="AUTOPHAGY-RELATED PROTEIN 17"/>
    <property type="match status" value="1"/>
</dbReference>
<evidence type="ECO:0000256" key="2">
    <source>
        <dbReference type="ARBA" id="ARBA00013806"/>
    </source>
</evidence>
<dbReference type="InterPro" id="IPR045326">
    <property type="entry name" value="ATG17-like_dom"/>
</dbReference>
<comment type="subcellular location">
    <subcellularLocation>
        <location evidence="6">Cytoplasm</location>
    </subcellularLocation>
    <subcellularLocation>
        <location evidence="6">Preautophagosomal structure membrane</location>
        <topology evidence="6">Peripheral membrane protein</topology>
    </subcellularLocation>
</comment>
<evidence type="ECO:0000313" key="10">
    <source>
        <dbReference type="Proteomes" id="UP001479436"/>
    </source>
</evidence>
<comment type="function">
    <text evidence="6">Autophagy-specific protein that functions in response to autophagy-inducing signals as a scaffold to recruit other ATG proteins to organize preautophagosomal structure (PAS) formation. Modulates the timing and magnitude of the autophagy response, such as the size of the sequestering vesicles. Plays particularly a role in pexophagy and nucleophagy.</text>
</comment>
<evidence type="ECO:0000256" key="3">
    <source>
        <dbReference type="ARBA" id="ARBA00022490"/>
    </source>
</evidence>
<gene>
    <name evidence="9" type="ORF">K7432_007130</name>
</gene>
<sequence length="444" mass="51087">MEQLLINLTAISKRSLLVGENLCSEANELVEDCRTHLELIEILYPKTKFLSEELAFQLKILESFGECFRRQTTSLSAFVQDQEEKVQDATSCLEEVFFLLKNIAVDDGIIRNAIESGIAVNGGKSKLPLKENSENMTLFDYIDEQSVATLKQNTHLELTYLKELLKESLDDYTKLSGWLEEFNGLNNSSITFEESGFTYSIETRQRQEDETNRMADVLLSLARHYDQVSSVLKVCQSQSEEEFNIDISVLEKDTDEIPSVLEDLEESLQMIEAISEDVKIRNQLYASVQNELVNLLTKIDECSSEITKIVENIKSIKLEFSRRRVSLEGFSDELYNLVAWYHEFSSAYHHLVVEIDRRRQVEKYHQEVAEDYSKALQELHLAEERERHVFFEQYGPYLPMDLCPSIAELPVLYEIRPDSLSNLPDVSSRSVKEAIARLSGEQQS</sequence>
<keyword evidence="4 6" id="KW-0072">Autophagy</keyword>
<evidence type="ECO:0000256" key="1">
    <source>
        <dbReference type="ARBA" id="ARBA00006259"/>
    </source>
</evidence>
<name>A0ABR2WTU0_9FUNG</name>
<evidence type="ECO:0000256" key="6">
    <source>
        <dbReference type="RuleBase" id="RU368080"/>
    </source>
</evidence>
<dbReference type="InterPro" id="IPR007240">
    <property type="entry name" value="Atg17"/>
</dbReference>
<dbReference type="PANTHER" id="PTHR28005:SF1">
    <property type="entry name" value="AUTOPHAGY-RELATED PROTEIN 17"/>
    <property type="match status" value="1"/>
</dbReference>
<feature type="coiled-coil region" evidence="7">
    <location>
        <begin position="261"/>
        <end position="305"/>
    </location>
</feature>
<reference evidence="9 10" key="1">
    <citation type="submission" date="2023-04" db="EMBL/GenBank/DDBJ databases">
        <title>Genome of Basidiobolus ranarum AG-B5.</title>
        <authorList>
            <person name="Stajich J.E."/>
            <person name="Carter-House D."/>
            <person name="Gryganskyi A."/>
        </authorList>
    </citation>
    <scope>NUCLEOTIDE SEQUENCE [LARGE SCALE GENOMIC DNA]</scope>
    <source>
        <strain evidence="9 10">AG-B5</strain>
    </source>
</reference>
<dbReference type="Proteomes" id="UP001479436">
    <property type="component" value="Unassembled WGS sequence"/>
</dbReference>
<protein>
    <recommendedName>
        <fullName evidence="2 6">Autophagy-related protein 17</fullName>
    </recommendedName>
</protein>
<evidence type="ECO:0000313" key="9">
    <source>
        <dbReference type="EMBL" id="KAK9764938.1"/>
    </source>
</evidence>
<comment type="similarity">
    <text evidence="1 6">Belongs to the ATG17 family.</text>
</comment>
<evidence type="ECO:0000259" key="8">
    <source>
        <dbReference type="Pfam" id="PF04108"/>
    </source>
</evidence>
<comment type="caution">
    <text evidence="9">The sequence shown here is derived from an EMBL/GenBank/DDBJ whole genome shotgun (WGS) entry which is preliminary data.</text>
</comment>
<keyword evidence="7" id="KW-0175">Coiled coil</keyword>
<organism evidence="9 10">
    <name type="scientific">Basidiobolus ranarum</name>
    <dbReference type="NCBI Taxonomy" id="34480"/>
    <lineage>
        <taxon>Eukaryota</taxon>
        <taxon>Fungi</taxon>
        <taxon>Fungi incertae sedis</taxon>
        <taxon>Zoopagomycota</taxon>
        <taxon>Entomophthoromycotina</taxon>
        <taxon>Basidiobolomycetes</taxon>
        <taxon>Basidiobolales</taxon>
        <taxon>Basidiobolaceae</taxon>
        <taxon>Basidiobolus</taxon>
    </lineage>
</organism>
<keyword evidence="3 6" id="KW-0963">Cytoplasm</keyword>
<evidence type="ECO:0000256" key="7">
    <source>
        <dbReference type="SAM" id="Coils"/>
    </source>
</evidence>
<evidence type="ECO:0000256" key="5">
    <source>
        <dbReference type="ARBA" id="ARBA00023136"/>
    </source>
</evidence>
<evidence type="ECO:0000256" key="4">
    <source>
        <dbReference type="ARBA" id="ARBA00023006"/>
    </source>
</evidence>
<keyword evidence="10" id="KW-1185">Reference proteome</keyword>
<feature type="domain" description="Autophagy protein ATG17-like" evidence="8">
    <location>
        <begin position="19"/>
        <end position="398"/>
    </location>
</feature>
<dbReference type="EMBL" id="JASJQH010000340">
    <property type="protein sequence ID" value="KAK9764938.1"/>
    <property type="molecule type" value="Genomic_DNA"/>
</dbReference>
<proteinExistence type="inferred from homology"/>
<accession>A0ABR2WTU0</accession>